<dbReference type="Pfam" id="PF11412">
    <property type="entry name" value="DsbD_N"/>
    <property type="match status" value="1"/>
</dbReference>
<feature type="transmembrane region" description="Helical" evidence="7">
    <location>
        <begin position="380"/>
        <end position="401"/>
    </location>
</feature>
<dbReference type="Pfam" id="PF13899">
    <property type="entry name" value="Thioredoxin_7"/>
    <property type="match status" value="1"/>
</dbReference>
<evidence type="ECO:0000259" key="9">
    <source>
        <dbReference type="PROSITE" id="PS51352"/>
    </source>
</evidence>
<evidence type="ECO:0000256" key="7">
    <source>
        <dbReference type="SAM" id="Phobius"/>
    </source>
</evidence>
<dbReference type="GO" id="GO:0017004">
    <property type="term" value="P:cytochrome complex assembly"/>
    <property type="evidence" value="ECO:0007669"/>
    <property type="project" value="UniProtKB-KW"/>
</dbReference>
<dbReference type="GO" id="GO:0045454">
    <property type="term" value="P:cell redox homeostasis"/>
    <property type="evidence" value="ECO:0007669"/>
    <property type="project" value="TreeGrafter"/>
</dbReference>
<dbReference type="RefSeq" id="WP_075079967.1">
    <property type="nucleotide sequence ID" value="NZ_BDCO01000002.1"/>
</dbReference>
<sequence length="704" mass="74787">MRGLLVVFFLAVSCLQVPAQIHQGQTLVTASLVANTTAIVPGKPFQVGLLLKMAPTWHTYWQYGGDAGFPTTLDWALPPGFAAGPIEWPLPERLKEPGDIEVYAYGDETMLLVTIVPPASLTEKSVTLRAKSSWLVCAEICIPGKADLELTLPVAASAEPANQELFAKYRAQLPSAEPPPYKLAWTQGKDGLGLEISGLPASLPVDVFPIPAAGQQVQHPNTTVTGSGSAVVAIPGVSSIQGVLVVGSGPDRRGWMISSSDTVEATATPISQAAAISGSGAAPKGPDSATFPFWKALLFGFLGGMILNLMPCVLPVISLKIFGFIRQAGEHPAKIFRHGLAFAAGIFAWFLGLGALIVALQAAGNHVTWAFQFQNPWFNFFTACIVFVFALNLFGVFEIILPGQASNALAEASSGSGYAGSFFQGVFATLLATPCTAPFLGPALGFALSQSAVVIFAMFASVSLGMAAPYLLLSAQPGWMKVLPRPGAWMERLKQFMGFPLIATLIWLLSVIGGQKGLGGVIWTLSFLVCLGLACWIYGSFCGPLTKPAGRFLAILAALAIIAFGAWQFVALAFVQSQPPTAMAEAPAGKDGIDWVPFSQKALDDLRAKGTPVFVDFTADWCISCKFNERTAINVPAVRQLLRDRSIVAMKADWTNANPEITTALQAFGRAGVPFYVFYPANHAEPITLPELLTQQIVLDALSK</sequence>
<evidence type="ECO:0000256" key="6">
    <source>
        <dbReference type="ARBA" id="ARBA00023136"/>
    </source>
</evidence>
<gene>
    <name evidence="10" type="ORF">TSACC_22753</name>
</gene>
<feature type="transmembrane region" description="Helical" evidence="7">
    <location>
        <begin position="293"/>
        <end position="319"/>
    </location>
</feature>
<dbReference type="SUPFAM" id="SSF52833">
    <property type="entry name" value="Thioredoxin-like"/>
    <property type="match status" value="1"/>
</dbReference>
<feature type="transmembrane region" description="Helical" evidence="7">
    <location>
        <begin position="496"/>
        <end position="514"/>
    </location>
</feature>
<dbReference type="PANTHER" id="PTHR32234">
    <property type="entry name" value="THIOL:DISULFIDE INTERCHANGE PROTEIN DSBD"/>
    <property type="match status" value="1"/>
</dbReference>
<keyword evidence="4" id="KW-0201">Cytochrome c-type biogenesis</keyword>
<keyword evidence="11" id="KW-1185">Reference proteome</keyword>
<keyword evidence="6 7" id="KW-0472">Membrane</keyword>
<accession>A0A146GCQ7</accession>
<dbReference type="InterPro" id="IPR013766">
    <property type="entry name" value="Thioredoxin_domain"/>
</dbReference>
<dbReference type="Gene3D" id="3.40.30.10">
    <property type="entry name" value="Glutaredoxin"/>
    <property type="match status" value="1"/>
</dbReference>
<dbReference type="EMBL" id="BDCO01000002">
    <property type="protein sequence ID" value="GAT34328.1"/>
    <property type="molecule type" value="Genomic_DNA"/>
</dbReference>
<dbReference type="Proteomes" id="UP000076023">
    <property type="component" value="Unassembled WGS sequence"/>
</dbReference>
<proteinExistence type="predicted"/>
<dbReference type="AlphaFoldDB" id="A0A146GCQ7"/>
<keyword evidence="2" id="KW-1003">Cell membrane</keyword>
<dbReference type="InterPro" id="IPR028250">
    <property type="entry name" value="DsbDN"/>
</dbReference>
<dbReference type="InParanoid" id="A0A146GCQ7"/>
<evidence type="ECO:0000256" key="1">
    <source>
        <dbReference type="ARBA" id="ARBA00004651"/>
    </source>
</evidence>
<dbReference type="InterPro" id="IPR003834">
    <property type="entry name" value="Cyt_c_assmbl_TM_dom"/>
</dbReference>
<dbReference type="FunCoup" id="A0A146GCQ7">
    <property type="interactions" value="88"/>
</dbReference>
<feature type="transmembrane region" description="Helical" evidence="7">
    <location>
        <begin position="520"/>
        <end position="541"/>
    </location>
</feature>
<dbReference type="STRING" id="690879.TSACC_22753"/>
<dbReference type="GO" id="GO:0015035">
    <property type="term" value="F:protein-disulfide reductase activity"/>
    <property type="evidence" value="ECO:0007669"/>
    <property type="project" value="TreeGrafter"/>
</dbReference>
<dbReference type="InterPro" id="IPR036249">
    <property type="entry name" value="Thioredoxin-like_sf"/>
</dbReference>
<evidence type="ECO:0000256" key="3">
    <source>
        <dbReference type="ARBA" id="ARBA00022692"/>
    </source>
</evidence>
<feature type="transmembrane region" description="Helical" evidence="7">
    <location>
        <begin position="422"/>
        <end position="440"/>
    </location>
</feature>
<dbReference type="CDD" id="cd02953">
    <property type="entry name" value="DsbDgamma"/>
    <property type="match status" value="1"/>
</dbReference>
<evidence type="ECO:0000256" key="4">
    <source>
        <dbReference type="ARBA" id="ARBA00022748"/>
    </source>
</evidence>
<protein>
    <submittedName>
        <fullName evidence="10">Thiol:disulfide interchange protein DsbD</fullName>
    </submittedName>
</protein>
<dbReference type="PROSITE" id="PS51352">
    <property type="entry name" value="THIOREDOXIN_2"/>
    <property type="match status" value="1"/>
</dbReference>
<feature type="transmembrane region" description="Helical" evidence="7">
    <location>
        <begin position="340"/>
        <end position="360"/>
    </location>
</feature>
<comment type="caution">
    <text evidence="10">The sequence shown here is derived from an EMBL/GenBank/DDBJ whole genome shotgun (WGS) entry which is preliminary data.</text>
</comment>
<dbReference type="InterPro" id="IPR035671">
    <property type="entry name" value="DsbD_gamma"/>
</dbReference>
<evidence type="ECO:0000256" key="8">
    <source>
        <dbReference type="SAM" id="SignalP"/>
    </source>
</evidence>
<reference evidence="11" key="1">
    <citation type="journal article" date="2017" name="Genome Announc.">
        <title>Draft Genome Sequence of Terrimicrobium sacchariphilum NM-5T, a Facultative Anaerobic Soil Bacterium of the Class Spartobacteria.</title>
        <authorList>
            <person name="Qiu Y.L."/>
            <person name="Tourlousse D.M."/>
            <person name="Matsuura N."/>
            <person name="Ohashi A."/>
            <person name="Sekiguchi Y."/>
        </authorList>
    </citation>
    <scope>NUCLEOTIDE SEQUENCE [LARGE SCALE GENOMIC DNA]</scope>
    <source>
        <strain evidence="11">NM-5</strain>
    </source>
</reference>
<dbReference type="Pfam" id="PF02683">
    <property type="entry name" value="DsbD_TM"/>
    <property type="match status" value="1"/>
</dbReference>
<keyword evidence="3 7" id="KW-0812">Transmembrane</keyword>
<comment type="subcellular location">
    <subcellularLocation>
        <location evidence="1">Cell membrane</location>
        <topology evidence="1">Multi-pass membrane protein</topology>
    </subcellularLocation>
</comment>
<keyword evidence="5 7" id="KW-1133">Transmembrane helix</keyword>
<dbReference type="GO" id="GO:0005886">
    <property type="term" value="C:plasma membrane"/>
    <property type="evidence" value="ECO:0007669"/>
    <property type="project" value="UniProtKB-SubCell"/>
</dbReference>
<feature type="chain" id="PRO_5007524756" evidence="8">
    <location>
        <begin position="20"/>
        <end position="704"/>
    </location>
</feature>
<feature type="signal peptide" evidence="8">
    <location>
        <begin position="1"/>
        <end position="19"/>
    </location>
</feature>
<evidence type="ECO:0000256" key="5">
    <source>
        <dbReference type="ARBA" id="ARBA00022989"/>
    </source>
</evidence>
<dbReference type="PANTHER" id="PTHR32234:SF3">
    <property type="entry name" value="SUPPRESSION OF COPPER SENSITIVITY PROTEIN"/>
    <property type="match status" value="1"/>
</dbReference>
<feature type="transmembrane region" description="Helical" evidence="7">
    <location>
        <begin position="553"/>
        <end position="575"/>
    </location>
</feature>
<feature type="transmembrane region" description="Helical" evidence="7">
    <location>
        <begin position="452"/>
        <end position="475"/>
    </location>
</feature>
<evidence type="ECO:0000313" key="10">
    <source>
        <dbReference type="EMBL" id="GAT34328.1"/>
    </source>
</evidence>
<evidence type="ECO:0000256" key="2">
    <source>
        <dbReference type="ARBA" id="ARBA00022475"/>
    </source>
</evidence>
<name>A0A146GCQ7_TERSA</name>
<feature type="domain" description="Thioredoxin" evidence="9">
    <location>
        <begin position="572"/>
        <end position="704"/>
    </location>
</feature>
<evidence type="ECO:0000313" key="11">
    <source>
        <dbReference type="Proteomes" id="UP000076023"/>
    </source>
</evidence>
<keyword evidence="8" id="KW-0732">Signal</keyword>
<dbReference type="OrthoDB" id="9811036at2"/>
<organism evidence="10 11">
    <name type="scientific">Terrimicrobium sacchariphilum</name>
    <dbReference type="NCBI Taxonomy" id="690879"/>
    <lineage>
        <taxon>Bacteria</taxon>
        <taxon>Pseudomonadati</taxon>
        <taxon>Verrucomicrobiota</taxon>
        <taxon>Terrimicrobiia</taxon>
        <taxon>Terrimicrobiales</taxon>
        <taxon>Terrimicrobiaceae</taxon>
        <taxon>Terrimicrobium</taxon>
    </lineage>
</organism>